<evidence type="ECO:0000313" key="2">
    <source>
        <dbReference type="Proteomes" id="UP000004986"/>
    </source>
</evidence>
<keyword evidence="2" id="KW-1185">Reference proteome</keyword>
<sequence>ANRSVASGRATINNSTLSLVEGGNWLAASRYSILSAAGGPSA</sequence>
<protein>
    <submittedName>
        <fullName evidence="1">Outer membrane autotransporter barrel</fullName>
    </submittedName>
</protein>
<comment type="caution">
    <text evidence="1">The sequence shown here is derived from an EMBL/GenBank/DDBJ whole genome shotgun (WGS) entry which is preliminary data.</text>
</comment>
<dbReference type="AlphaFoldDB" id="F3GR59"/>
<dbReference type="HOGENOM" id="CLU_3262633_0_0_6"/>
<proteinExistence type="predicted"/>
<feature type="non-terminal residue" evidence="1">
    <location>
        <position position="1"/>
    </location>
</feature>
<feature type="non-terminal residue" evidence="1">
    <location>
        <position position="42"/>
    </location>
</feature>
<gene>
    <name evidence="1" type="ORF">PSYPI_47146</name>
</gene>
<name>F3GR59_PSESJ</name>
<accession>F3GR59</accession>
<reference evidence="1 2" key="1">
    <citation type="journal article" date="2011" name="PLoS Pathog.">
        <title>Dynamic evolution of pathogenicity revealed by sequencing and comparative genomics of 19 Pseudomonas syringae isolates.</title>
        <authorList>
            <person name="Baltrus D.A."/>
            <person name="Nishimura M.T."/>
            <person name="Romanchuk A."/>
            <person name="Chang J.H."/>
            <person name="Mukhtar M.S."/>
            <person name="Cherkis K."/>
            <person name="Roach J."/>
            <person name="Grant S.R."/>
            <person name="Jones C.D."/>
            <person name="Dangl J.L."/>
        </authorList>
    </citation>
    <scope>NUCLEOTIDE SEQUENCE [LARGE SCALE GENOMIC DNA]</scope>
    <source>
        <strain evidence="1 2">1704B</strain>
    </source>
</reference>
<dbReference type="EMBL" id="AEAI01004422">
    <property type="protein sequence ID" value="EGH49562.1"/>
    <property type="molecule type" value="Genomic_DNA"/>
</dbReference>
<organism evidence="1 2">
    <name type="scientific">Pseudomonas syringae pv. pisi str. 1704B</name>
    <dbReference type="NCBI Taxonomy" id="629263"/>
    <lineage>
        <taxon>Bacteria</taxon>
        <taxon>Pseudomonadati</taxon>
        <taxon>Pseudomonadota</taxon>
        <taxon>Gammaproteobacteria</taxon>
        <taxon>Pseudomonadales</taxon>
        <taxon>Pseudomonadaceae</taxon>
        <taxon>Pseudomonas</taxon>
        <taxon>Pseudomonas syringae</taxon>
    </lineage>
</organism>
<evidence type="ECO:0000313" key="1">
    <source>
        <dbReference type="EMBL" id="EGH49562.1"/>
    </source>
</evidence>
<dbReference type="Proteomes" id="UP000004986">
    <property type="component" value="Unassembled WGS sequence"/>
</dbReference>